<organism evidence="5 6">
    <name type="scientific">Tomitella fengzijianii</name>
    <dbReference type="NCBI Taxonomy" id="2597660"/>
    <lineage>
        <taxon>Bacteria</taxon>
        <taxon>Bacillati</taxon>
        <taxon>Actinomycetota</taxon>
        <taxon>Actinomycetes</taxon>
        <taxon>Mycobacteriales</taxon>
        <taxon>Tomitella</taxon>
    </lineage>
</organism>
<name>A0A516X343_9ACTN</name>
<accession>A0A516X343</accession>
<dbReference type="InterPro" id="IPR029045">
    <property type="entry name" value="ClpP/crotonase-like_dom_sf"/>
</dbReference>
<evidence type="ECO:0000313" key="5">
    <source>
        <dbReference type="EMBL" id="QDQ97061.1"/>
    </source>
</evidence>
<keyword evidence="5" id="KW-0413">Isomerase</keyword>
<dbReference type="NCBIfam" id="NF004127">
    <property type="entry name" value="PRK05617.1"/>
    <property type="match status" value="1"/>
</dbReference>
<reference evidence="5 6" key="1">
    <citation type="submission" date="2019-07" db="EMBL/GenBank/DDBJ databases">
        <title>Tomitella cavernea sp. nov., an actinomycete isolated from soil.</title>
        <authorList>
            <person name="Cheng J."/>
        </authorList>
    </citation>
    <scope>NUCLEOTIDE SEQUENCE [LARGE SCALE GENOMIC DNA]</scope>
    <source>
        <strain evidence="5 6">HY188</strain>
    </source>
</reference>
<dbReference type="Proteomes" id="UP000317344">
    <property type="component" value="Chromosome"/>
</dbReference>
<evidence type="ECO:0000256" key="3">
    <source>
        <dbReference type="ARBA" id="ARBA00022801"/>
    </source>
</evidence>
<feature type="domain" description="Enoyl-CoA hydratase/isomerase" evidence="4">
    <location>
        <begin position="13"/>
        <end position="335"/>
    </location>
</feature>
<proteinExistence type="predicted"/>
<dbReference type="InterPro" id="IPR045004">
    <property type="entry name" value="ECH_dom"/>
</dbReference>
<evidence type="ECO:0000256" key="1">
    <source>
        <dbReference type="ARBA" id="ARBA00001709"/>
    </source>
</evidence>
<sequence>MSSYVETAIDGTVGRIVLNRPSALNALDTPMIRELYAVLVGWKDDDAVQTVLVRSASDKAFCAGGDIRSVRESVLADKNGEVYGFFSEEYRLNQLIADYPKPYVSVIDGVNMGGGLGISVHGAVRVVTERAMFAMPETAIGFIPDVGASWFLPRIPGGAGLYAGLTGARLNAGDALELGLATHFVHSSGLDAFAKSVVGDGLDAALGALDATQAPESTIAAVRPEIDEAFAGYDLPAIVERVAQGDEPWRVAAREALASASPWSMSVSTELLRRGGESATLAECLGRELRAAVKMTACPDFAEGVRAVLVDKDRNPSWTPATIAEVSADAVRDVFDSPI</sequence>
<keyword evidence="6" id="KW-1185">Reference proteome</keyword>
<dbReference type="EC" id="3.1.2.4" evidence="2"/>
<dbReference type="OrthoDB" id="9790967at2"/>
<dbReference type="InterPro" id="IPR032259">
    <property type="entry name" value="HIBYL-CoA-H"/>
</dbReference>
<dbReference type="GO" id="GO:0016853">
    <property type="term" value="F:isomerase activity"/>
    <property type="evidence" value="ECO:0007669"/>
    <property type="project" value="UniProtKB-KW"/>
</dbReference>
<gene>
    <name evidence="5" type="ORF">FO059_06585</name>
</gene>
<dbReference type="AlphaFoldDB" id="A0A516X343"/>
<comment type="catalytic activity">
    <reaction evidence="1">
        <text>3-hydroxy-2-methylpropanoyl-CoA + H2O = 3-hydroxy-2-methylpropanoate + CoA + H(+)</text>
        <dbReference type="Rhea" id="RHEA:20888"/>
        <dbReference type="ChEBI" id="CHEBI:11805"/>
        <dbReference type="ChEBI" id="CHEBI:15377"/>
        <dbReference type="ChEBI" id="CHEBI:15378"/>
        <dbReference type="ChEBI" id="CHEBI:57287"/>
        <dbReference type="ChEBI" id="CHEBI:57340"/>
        <dbReference type="EC" id="3.1.2.4"/>
    </reaction>
</comment>
<dbReference type="KEGG" id="toy:FO059_06585"/>
<dbReference type="RefSeq" id="WP_143907373.1">
    <property type="nucleotide sequence ID" value="NZ_CP041765.1"/>
</dbReference>
<dbReference type="GO" id="GO:0003860">
    <property type="term" value="F:3-hydroxyisobutyryl-CoA hydrolase activity"/>
    <property type="evidence" value="ECO:0007669"/>
    <property type="project" value="UniProtKB-EC"/>
</dbReference>
<protein>
    <recommendedName>
        <fullName evidence="2">3-hydroxyisobutyryl-CoA hydrolase</fullName>
        <ecNumber evidence="2">3.1.2.4</ecNumber>
    </recommendedName>
</protein>
<dbReference type="Pfam" id="PF16113">
    <property type="entry name" value="ECH_2"/>
    <property type="match status" value="1"/>
</dbReference>
<evidence type="ECO:0000259" key="4">
    <source>
        <dbReference type="Pfam" id="PF16113"/>
    </source>
</evidence>
<dbReference type="CDD" id="cd06558">
    <property type="entry name" value="crotonase-like"/>
    <property type="match status" value="1"/>
</dbReference>
<dbReference type="GO" id="GO:0006574">
    <property type="term" value="P:L-valine catabolic process"/>
    <property type="evidence" value="ECO:0007669"/>
    <property type="project" value="TreeGrafter"/>
</dbReference>
<dbReference type="PANTHER" id="PTHR43176:SF3">
    <property type="entry name" value="3-HYDROXYISOBUTYRYL-COA HYDROLASE, MITOCHONDRIAL"/>
    <property type="match status" value="1"/>
</dbReference>
<evidence type="ECO:0000313" key="6">
    <source>
        <dbReference type="Proteomes" id="UP000317344"/>
    </source>
</evidence>
<evidence type="ECO:0000256" key="2">
    <source>
        <dbReference type="ARBA" id="ARBA00011915"/>
    </source>
</evidence>
<dbReference type="EMBL" id="CP041765">
    <property type="protein sequence ID" value="QDQ97061.1"/>
    <property type="molecule type" value="Genomic_DNA"/>
</dbReference>
<keyword evidence="3" id="KW-0378">Hydrolase</keyword>
<dbReference type="GO" id="GO:0005829">
    <property type="term" value="C:cytosol"/>
    <property type="evidence" value="ECO:0007669"/>
    <property type="project" value="TreeGrafter"/>
</dbReference>
<reference evidence="5 6" key="2">
    <citation type="submission" date="2019-07" db="EMBL/GenBank/DDBJ databases">
        <authorList>
            <person name="Huang Y."/>
        </authorList>
    </citation>
    <scope>NUCLEOTIDE SEQUENCE [LARGE SCALE GENOMIC DNA]</scope>
    <source>
        <strain evidence="5 6">HY188</strain>
    </source>
</reference>
<dbReference type="SUPFAM" id="SSF52096">
    <property type="entry name" value="ClpP/crotonase"/>
    <property type="match status" value="1"/>
</dbReference>
<dbReference type="Gene3D" id="3.90.226.10">
    <property type="entry name" value="2-enoyl-CoA Hydratase, Chain A, domain 1"/>
    <property type="match status" value="1"/>
</dbReference>
<dbReference type="PANTHER" id="PTHR43176">
    <property type="entry name" value="3-HYDROXYISOBUTYRYL-COA HYDROLASE-RELATED"/>
    <property type="match status" value="1"/>
</dbReference>